<dbReference type="InterPro" id="IPR031311">
    <property type="entry name" value="CHIT_BIND_RR_consensus"/>
</dbReference>
<dbReference type="AlphaFoldDB" id="A0A9N9QX51"/>
<feature type="region of interest" description="Disordered" evidence="4">
    <location>
        <begin position="157"/>
        <end position="178"/>
    </location>
</feature>
<evidence type="ECO:0000256" key="3">
    <source>
        <dbReference type="PROSITE-ProRule" id="PRU00497"/>
    </source>
</evidence>
<evidence type="ECO:0000256" key="4">
    <source>
        <dbReference type="SAM" id="MobiDB-lite"/>
    </source>
</evidence>
<evidence type="ECO:0000256" key="1">
    <source>
        <dbReference type="ARBA" id="ARBA00022460"/>
    </source>
</evidence>
<dbReference type="PROSITE" id="PS00233">
    <property type="entry name" value="CHIT_BIND_RR_1"/>
    <property type="match status" value="1"/>
</dbReference>
<feature type="signal peptide" evidence="5">
    <location>
        <begin position="1"/>
        <end position="19"/>
    </location>
</feature>
<dbReference type="GO" id="GO:0008010">
    <property type="term" value="F:structural constituent of chitin-based larval cuticle"/>
    <property type="evidence" value="ECO:0007669"/>
    <property type="project" value="TreeGrafter"/>
</dbReference>
<dbReference type="OrthoDB" id="7445685at2759"/>
<dbReference type="PRINTS" id="PR00947">
    <property type="entry name" value="CUTICLE"/>
</dbReference>
<name>A0A9N9QX51_9NEOP</name>
<feature type="region of interest" description="Disordered" evidence="4">
    <location>
        <begin position="77"/>
        <end position="118"/>
    </location>
</feature>
<evidence type="ECO:0000256" key="2">
    <source>
        <dbReference type="ARBA" id="ARBA00022729"/>
    </source>
</evidence>
<dbReference type="InterPro" id="IPR050468">
    <property type="entry name" value="Cuticle_Struct_Prot"/>
</dbReference>
<feature type="compositionally biased region" description="Basic and acidic residues" evidence="4">
    <location>
        <begin position="77"/>
        <end position="91"/>
    </location>
</feature>
<dbReference type="Pfam" id="PF00379">
    <property type="entry name" value="Chitin_bind_4"/>
    <property type="match status" value="1"/>
</dbReference>
<dbReference type="InterPro" id="IPR000618">
    <property type="entry name" value="Insect_cuticle"/>
</dbReference>
<accession>A0A9N9QX51</accession>
<dbReference type="PANTHER" id="PTHR10380:SF229">
    <property type="entry name" value="CUTICULAR PROTEIN 49AF, ISOFORM A"/>
    <property type="match status" value="1"/>
</dbReference>
<dbReference type="PROSITE" id="PS51155">
    <property type="entry name" value="CHIT_BIND_RR_2"/>
    <property type="match status" value="1"/>
</dbReference>
<sequence length="317" mass="35665">MFILKFILFISLFVYYVKSDNVIKKINKDATSKNEPSVEIHNIPVVVVLEEENRKGKSADINVSKIISKNDLLNHNDSKSTTEISETKTDKPTINSDSYNKSTQVEKNSEDKSININNSSSKDSIIINTVSNTETEIRIPIAIIYDPEPENLLSLHKTQSNQKRQSRRKDIENKNRTSLETRAKLEMQSEGQNMSRKFSKRIRERDPVVPIVQSENYVFSHNGEFHYSYEGGDGTKAFEKGELKSIDDNTGESVVGSFSYVGKDGNEYSLTYTADENGYRPVGAHLPTPPPIPPAIARALKYLATKSTPEPVTESLK</sequence>
<dbReference type="PANTHER" id="PTHR10380">
    <property type="entry name" value="CUTICLE PROTEIN"/>
    <property type="match status" value="1"/>
</dbReference>
<feature type="compositionally biased region" description="Basic and acidic residues" evidence="4">
    <location>
        <begin position="168"/>
        <end position="178"/>
    </location>
</feature>
<evidence type="ECO:0000313" key="7">
    <source>
        <dbReference type="Proteomes" id="UP001153714"/>
    </source>
</evidence>
<organism evidence="6 7">
    <name type="scientific">Diatraea saccharalis</name>
    <name type="common">sugarcane borer</name>
    <dbReference type="NCBI Taxonomy" id="40085"/>
    <lineage>
        <taxon>Eukaryota</taxon>
        <taxon>Metazoa</taxon>
        <taxon>Ecdysozoa</taxon>
        <taxon>Arthropoda</taxon>
        <taxon>Hexapoda</taxon>
        <taxon>Insecta</taxon>
        <taxon>Pterygota</taxon>
        <taxon>Neoptera</taxon>
        <taxon>Endopterygota</taxon>
        <taxon>Lepidoptera</taxon>
        <taxon>Glossata</taxon>
        <taxon>Ditrysia</taxon>
        <taxon>Pyraloidea</taxon>
        <taxon>Crambidae</taxon>
        <taxon>Crambinae</taxon>
        <taxon>Diatraea</taxon>
    </lineage>
</organism>
<feature type="compositionally biased region" description="Polar residues" evidence="4">
    <location>
        <begin position="92"/>
        <end position="106"/>
    </location>
</feature>
<evidence type="ECO:0000256" key="5">
    <source>
        <dbReference type="SAM" id="SignalP"/>
    </source>
</evidence>
<protein>
    <recommendedName>
        <fullName evidence="8">Endocuticle structural glycoprotein SgAbd-3</fullName>
    </recommendedName>
</protein>
<evidence type="ECO:0008006" key="8">
    <source>
        <dbReference type="Google" id="ProtNLM"/>
    </source>
</evidence>
<reference evidence="6" key="1">
    <citation type="submission" date="2021-12" db="EMBL/GenBank/DDBJ databases">
        <authorList>
            <person name="King R."/>
        </authorList>
    </citation>
    <scope>NUCLEOTIDE SEQUENCE</scope>
</reference>
<gene>
    <name evidence="6" type="ORF">DIATSA_LOCUS3151</name>
</gene>
<evidence type="ECO:0000313" key="6">
    <source>
        <dbReference type="EMBL" id="CAG9785095.1"/>
    </source>
</evidence>
<dbReference type="Proteomes" id="UP001153714">
    <property type="component" value="Chromosome 13"/>
</dbReference>
<reference evidence="6" key="2">
    <citation type="submission" date="2022-10" db="EMBL/GenBank/DDBJ databases">
        <authorList>
            <consortium name="ENA_rothamsted_submissions"/>
            <consortium name="culmorum"/>
            <person name="King R."/>
        </authorList>
    </citation>
    <scope>NUCLEOTIDE SEQUENCE</scope>
</reference>
<dbReference type="GO" id="GO:0062129">
    <property type="term" value="C:chitin-based extracellular matrix"/>
    <property type="evidence" value="ECO:0007669"/>
    <property type="project" value="TreeGrafter"/>
</dbReference>
<proteinExistence type="predicted"/>
<dbReference type="EMBL" id="OU893344">
    <property type="protein sequence ID" value="CAG9785095.1"/>
    <property type="molecule type" value="Genomic_DNA"/>
</dbReference>
<keyword evidence="7" id="KW-1185">Reference proteome</keyword>
<keyword evidence="1 3" id="KW-0193">Cuticle</keyword>
<feature type="chain" id="PRO_5040486337" description="Endocuticle structural glycoprotein SgAbd-3" evidence="5">
    <location>
        <begin position="20"/>
        <end position="317"/>
    </location>
</feature>
<keyword evidence="2 5" id="KW-0732">Signal</keyword>